<dbReference type="Pfam" id="PF02321">
    <property type="entry name" value="OEP"/>
    <property type="match status" value="2"/>
</dbReference>
<name>A0A6J5D9M3_9BURK</name>
<comment type="subcellular location">
    <subcellularLocation>
        <location evidence="2">Cell membrane</location>
        <topology evidence="2">Lipid-anchor</topology>
    </subcellularLocation>
</comment>
<dbReference type="Gene3D" id="2.20.200.10">
    <property type="entry name" value="Outer membrane efflux proteins (OEP)"/>
    <property type="match status" value="1"/>
</dbReference>
<feature type="compositionally biased region" description="Low complexity" evidence="3">
    <location>
        <begin position="492"/>
        <end position="501"/>
    </location>
</feature>
<gene>
    <name evidence="4" type="primary">oprM_3</name>
    <name evidence="4" type="ORF">LMG29542_01188</name>
</gene>
<keyword evidence="5" id="KW-1185">Reference proteome</keyword>
<keyword evidence="2" id="KW-0472">Membrane</keyword>
<evidence type="ECO:0000313" key="5">
    <source>
        <dbReference type="Proteomes" id="UP000494363"/>
    </source>
</evidence>
<keyword evidence="2" id="KW-0812">Transmembrane</keyword>
<feature type="region of interest" description="Disordered" evidence="3">
    <location>
        <begin position="476"/>
        <end position="501"/>
    </location>
</feature>
<keyword evidence="2" id="KW-0564">Palmitate</keyword>
<evidence type="ECO:0000256" key="2">
    <source>
        <dbReference type="RuleBase" id="RU362097"/>
    </source>
</evidence>
<comment type="similarity">
    <text evidence="1 2">Belongs to the outer membrane factor (OMF) (TC 1.B.17) family.</text>
</comment>
<dbReference type="AlphaFoldDB" id="A0A6J5D9M3"/>
<dbReference type="InterPro" id="IPR003423">
    <property type="entry name" value="OMP_efflux"/>
</dbReference>
<keyword evidence="2" id="KW-0449">Lipoprotein</keyword>
<evidence type="ECO:0000256" key="3">
    <source>
        <dbReference type="SAM" id="MobiDB-lite"/>
    </source>
</evidence>
<dbReference type="PANTHER" id="PTHR30203:SF33">
    <property type="entry name" value="BLR4455 PROTEIN"/>
    <property type="match status" value="1"/>
</dbReference>
<feature type="signal peptide" evidence="2">
    <location>
        <begin position="1"/>
        <end position="29"/>
    </location>
</feature>
<evidence type="ECO:0000256" key="1">
    <source>
        <dbReference type="ARBA" id="ARBA00007613"/>
    </source>
</evidence>
<sequence length="501" mass="53700">MGRRMLRPSTAWTVIALLAAVALDACSFAPPYQVPPTAIPTSFKEGGPWQLARPADRIPHDGWWKMFHDPQLDALEARVDTANPDVAAAVARHDKAEALVDQTRAGLFPTIGSSLDVTRARQSDRRPLRGANEPDNFYSNTFALSADFDLDLWGKVRNEVSAGRANAQASADDLVSLQLDLQANLADDYFTLRGFDEQQRLLADAVATYRRALALTRSRHSGGIASGLDVSRARTQLQTALAAADDTRAQRALLEHAIATLTGTPASDFSLAPDATRTSLPSIPTGVPAALLQRRPDIAAAERRVAAANAEIGVAKAAYYPDVSLDALAGYQSGVLSPWFGAGDEIWSVGPSLAFTLFDGGRRRAITREARAQLAQNGAQYKSTVLLAFQQVEDNLALLHHLGDEARHDDDALAAAQRTLKLATSRYKDGVVSYLEVVTAQTAALDAQIAWSELHTRRLTSSVGLIQALGGGWRNDNGDAPSTRVAHDARSARNATANSAG</sequence>
<dbReference type="PANTHER" id="PTHR30203">
    <property type="entry name" value="OUTER MEMBRANE CATION EFFLUX PROTEIN"/>
    <property type="match status" value="1"/>
</dbReference>
<evidence type="ECO:0000313" key="4">
    <source>
        <dbReference type="EMBL" id="CAB3750077.1"/>
    </source>
</evidence>
<protein>
    <submittedName>
        <fullName evidence="4">Outer membrane protein OprM</fullName>
    </submittedName>
</protein>
<reference evidence="4 5" key="1">
    <citation type="submission" date="2020-04" db="EMBL/GenBank/DDBJ databases">
        <authorList>
            <person name="De Canck E."/>
        </authorList>
    </citation>
    <scope>NUCLEOTIDE SEQUENCE [LARGE SCALE GENOMIC DNA]</scope>
    <source>
        <strain evidence="4 5">LMG 29542</strain>
    </source>
</reference>
<keyword evidence="2" id="KW-0732">Signal</keyword>
<proteinExistence type="inferred from homology"/>
<dbReference type="Proteomes" id="UP000494363">
    <property type="component" value="Unassembled WGS sequence"/>
</dbReference>
<dbReference type="Gene3D" id="1.20.1600.10">
    <property type="entry name" value="Outer membrane efflux proteins (OEP)"/>
    <property type="match status" value="1"/>
</dbReference>
<dbReference type="EMBL" id="CADIKH010000004">
    <property type="protein sequence ID" value="CAB3750077.1"/>
    <property type="molecule type" value="Genomic_DNA"/>
</dbReference>
<dbReference type="GO" id="GO:0005886">
    <property type="term" value="C:plasma membrane"/>
    <property type="evidence" value="ECO:0007669"/>
    <property type="project" value="UniProtKB-SubCell"/>
</dbReference>
<organism evidence="4 5">
    <name type="scientific">Paraburkholderia humisilvae</name>
    <dbReference type="NCBI Taxonomy" id="627669"/>
    <lineage>
        <taxon>Bacteria</taxon>
        <taxon>Pseudomonadati</taxon>
        <taxon>Pseudomonadota</taxon>
        <taxon>Betaproteobacteria</taxon>
        <taxon>Burkholderiales</taxon>
        <taxon>Burkholderiaceae</taxon>
        <taxon>Paraburkholderia</taxon>
    </lineage>
</organism>
<dbReference type="InterPro" id="IPR010131">
    <property type="entry name" value="MdtP/NodT-like"/>
</dbReference>
<dbReference type="RefSeq" id="WP_246355714.1">
    <property type="nucleotide sequence ID" value="NZ_CADIKH010000004.1"/>
</dbReference>
<feature type="chain" id="PRO_5027149371" evidence="2">
    <location>
        <begin position="30"/>
        <end position="501"/>
    </location>
</feature>
<dbReference type="NCBIfam" id="TIGR01845">
    <property type="entry name" value="outer_NodT"/>
    <property type="match status" value="1"/>
</dbReference>
<accession>A0A6J5D9M3</accession>
<dbReference type="GO" id="GO:0015562">
    <property type="term" value="F:efflux transmembrane transporter activity"/>
    <property type="evidence" value="ECO:0007669"/>
    <property type="project" value="InterPro"/>
</dbReference>
<keyword evidence="2" id="KW-1134">Transmembrane beta strand</keyword>
<dbReference type="SUPFAM" id="SSF56954">
    <property type="entry name" value="Outer membrane efflux proteins (OEP)"/>
    <property type="match status" value="1"/>
</dbReference>